<evidence type="ECO:0000259" key="1">
    <source>
        <dbReference type="Pfam" id="PF08241"/>
    </source>
</evidence>
<feature type="domain" description="Methyltransferase type 11" evidence="1">
    <location>
        <begin position="56"/>
        <end position="138"/>
    </location>
</feature>
<dbReference type="InterPro" id="IPR029063">
    <property type="entry name" value="SAM-dependent_MTases_sf"/>
</dbReference>
<name>A0A7J0FBM8_9ERIC</name>
<dbReference type="PANTHER" id="PTHR43036:SF1">
    <property type="entry name" value="S-ADENOSYL-L-METHIONINE-DEPENDENT METHYLTRANSFERASES SUPERFAMILY PROTEIN"/>
    <property type="match status" value="1"/>
</dbReference>
<dbReference type="Gene3D" id="3.40.50.150">
    <property type="entry name" value="Vaccinia Virus protein VP39"/>
    <property type="match status" value="1"/>
</dbReference>
<gene>
    <name evidence="2" type="ORF">Acr_11g0001420</name>
</gene>
<dbReference type="GO" id="GO:0009820">
    <property type="term" value="P:alkaloid metabolic process"/>
    <property type="evidence" value="ECO:0007669"/>
    <property type="project" value="UniProtKB-KW"/>
</dbReference>
<dbReference type="InterPro" id="IPR013216">
    <property type="entry name" value="Methyltransf_11"/>
</dbReference>
<protein>
    <submittedName>
        <fullName evidence="2">S-adenosyl-L-methionine-dependent methyltransferases superfamily protein</fullName>
    </submittedName>
</protein>
<comment type="caution">
    <text evidence="2">The sequence shown here is derived from an EMBL/GenBank/DDBJ whole genome shotgun (WGS) entry which is preliminary data.</text>
</comment>
<dbReference type="AlphaFoldDB" id="A0A7J0FBM8"/>
<dbReference type="Pfam" id="PF08241">
    <property type="entry name" value="Methyltransf_11"/>
    <property type="match status" value="1"/>
</dbReference>
<evidence type="ECO:0000313" key="3">
    <source>
        <dbReference type="Proteomes" id="UP000585474"/>
    </source>
</evidence>
<keyword evidence="2" id="KW-0808">Transferase</keyword>
<reference evidence="2 3" key="1">
    <citation type="submission" date="2019-07" db="EMBL/GenBank/DDBJ databases">
        <title>De Novo Assembly of kiwifruit Actinidia rufa.</title>
        <authorList>
            <person name="Sugita-Konishi S."/>
            <person name="Sato K."/>
            <person name="Mori E."/>
            <person name="Abe Y."/>
            <person name="Kisaki G."/>
            <person name="Hamano K."/>
            <person name="Suezawa K."/>
            <person name="Otani M."/>
            <person name="Fukuda T."/>
            <person name="Manabe T."/>
            <person name="Gomi K."/>
            <person name="Tabuchi M."/>
            <person name="Akimitsu K."/>
            <person name="Kataoka I."/>
        </authorList>
    </citation>
    <scope>NUCLEOTIDE SEQUENCE [LARGE SCALE GENOMIC DNA]</scope>
    <source>
        <strain evidence="3">cv. Fuchu</strain>
    </source>
</reference>
<dbReference type="OrthoDB" id="2013972at2759"/>
<proteinExistence type="predicted"/>
<dbReference type="EMBL" id="BJWL01000011">
    <property type="protein sequence ID" value="GFY95836.1"/>
    <property type="molecule type" value="Genomic_DNA"/>
</dbReference>
<organism evidence="2 3">
    <name type="scientific">Actinidia rufa</name>
    <dbReference type="NCBI Taxonomy" id="165716"/>
    <lineage>
        <taxon>Eukaryota</taxon>
        <taxon>Viridiplantae</taxon>
        <taxon>Streptophyta</taxon>
        <taxon>Embryophyta</taxon>
        <taxon>Tracheophyta</taxon>
        <taxon>Spermatophyta</taxon>
        <taxon>Magnoliopsida</taxon>
        <taxon>eudicotyledons</taxon>
        <taxon>Gunneridae</taxon>
        <taxon>Pentapetalae</taxon>
        <taxon>asterids</taxon>
        <taxon>Ericales</taxon>
        <taxon>Actinidiaceae</taxon>
        <taxon>Actinidia</taxon>
    </lineage>
</organism>
<keyword evidence="2" id="KW-0489">Methyltransferase</keyword>
<dbReference type="GO" id="GO:0032259">
    <property type="term" value="P:methylation"/>
    <property type="evidence" value="ECO:0007669"/>
    <property type="project" value="UniProtKB-KW"/>
</dbReference>
<sequence>MAAMANQLGLSLQQKIPILAGACFCHLPLPSTISVTCARNRSCGYRNRTPWRLVLGIGAGLWTQFMSMAGNIGGKSFIASARQKDEIEQVLTEYVVQDLNINPKLPFEDNSFAVITNVVSVDYLTKPIDVFKEMCRILTAFFANHCFWTKAISIWTLTGDPEHVMIVGSYFHDAGDYEPPQVVDLSPNPGRSDPMYIVYSKKLATA</sequence>
<dbReference type="Proteomes" id="UP000585474">
    <property type="component" value="Unassembled WGS sequence"/>
</dbReference>
<accession>A0A7J0FBM8</accession>
<keyword evidence="3" id="KW-1185">Reference proteome</keyword>
<dbReference type="GO" id="GO:0008757">
    <property type="term" value="F:S-adenosylmethionine-dependent methyltransferase activity"/>
    <property type="evidence" value="ECO:0007669"/>
    <property type="project" value="InterPro"/>
</dbReference>
<evidence type="ECO:0000313" key="2">
    <source>
        <dbReference type="EMBL" id="GFY95836.1"/>
    </source>
</evidence>
<dbReference type="SUPFAM" id="SSF53335">
    <property type="entry name" value="S-adenosyl-L-methionine-dependent methyltransferases"/>
    <property type="match status" value="1"/>
</dbReference>
<dbReference type="PANTHER" id="PTHR43036">
    <property type="entry name" value="OSJNBB0011N17.9 PROTEIN"/>
    <property type="match status" value="1"/>
</dbReference>